<evidence type="ECO:0000256" key="1">
    <source>
        <dbReference type="SAM" id="SignalP"/>
    </source>
</evidence>
<dbReference type="EMBL" id="JAELVQ010000026">
    <property type="protein sequence ID" value="MBJ6369427.1"/>
    <property type="molecule type" value="Genomic_DNA"/>
</dbReference>
<gene>
    <name evidence="2" type="ORF">JF259_15135</name>
</gene>
<accession>A0A8J7J401</accession>
<dbReference type="SUPFAM" id="SSF54427">
    <property type="entry name" value="NTF2-like"/>
    <property type="match status" value="1"/>
</dbReference>
<dbReference type="Gene3D" id="3.10.450.50">
    <property type="match status" value="1"/>
</dbReference>
<protein>
    <submittedName>
        <fullName evidence="2">Nuclear transport factor 2 family protein</fullName>
    </submittedName>
</protein>
<dbReference type="RefSeq" id="WP_199116522.1">
    <property type="nucleotide sequence ID" value="NZ_JAELVQ010000026.1"/>
</dbReference>
<reference evidence="2" key="1">
    <citation type="submission" date="2020-12" db="EMBL/GenBank/DDBJ databases">
        <title>Snuella sp. nov., isolated from sediment in Incheon.</title>
        <authorList>
            <person name="Kim W."/>
        </authorList>
    </citation>
    <scope>NUCLEOTIDE SEQUENCE</scope>
    <source>
        <strain evidence="2">CAU 1569</strain>
    </source>
</reference>
<proteinExistence type="predicted"/>
<keyword evidence="3" id="KW-1185">Reference proteome</keyword>
<dbReference type="AlphaFoldDB" id="A0A8J7J401"/>
<keyword evidence="1" id="KW-0732">Signal</keyword>
<organism evidence="2 3">
    <name type="scientific">Snuella sedimenti</name>
    <dbReference type="NCBI Taxonomy" id="2798802"/>
    <lineage>
        <taxon>Bacteria</taxon>
        <taxon>Pseudomonadati</taxon>
        <taxon>Bacteroidota</taxon>
        <taxon>Flavobacteriia</taxon>
        <taxon>Flavobacteriales</taxon>
        <taxon>Flavobacteriaceae</taxon>
        <taxon>Snuella</taxon>
    </lineage>
</organism>
<comment type="caution">
    <text evidence="2">The sequence shown here is derived from an EMBL/GenBank/DDBJ whole genome shotgun (WGS) entry which is preliminary data.</text>
</comment>
<dbReference type="Proteomes" id="UP000610931">
    <property type="component" value="Unassembled WGS sequence"/>
</dbReference>
<feature type="signal peptide" evidence="1">
    <location>
        <begin position="1"/>
        <end position="18"/>
    </location>
</feature>
<dbReference type="InterPro" id="IPR032710">
    <property type="entry name" value="NTF2-like_dom_sf"/>
</dbReference>
<sequence length="175" mass="19954">MKKLFLVGLALIFIIACQQTPQRYFSESPEIETVKSGIKAYENQNWEVWKSNFADTAKIYPNSSKGITPDESIEGHKQMLSNFSSYGFSEKGGISEMIIDKEGKTWVNYWDHWKGTLKANGKELHIPVHLTLQFIDGKIANEYAYYNLAPYMAALQEIEAEKLAVASEEMNQTEE</sequence>
<dbReference type="PROSITE" id="PS51257">
    <property type="entry name" value="PROKAR_LIPOPROTEIN"/>
    <property type="match status" value="1"/>
</dbReference>
<feature type="chain" id="PRO_5035261799" evidence="1">
    <location>
        <begin position="19"/>
        <end position="175"/>
    </location>
</feature>
<name>A0A8J7J401_9FLAO</name>
<evidence type="ECO:0000313" key="2">
    <source>
        <dbReference type="EMBL" id="MBJ6369427.1"/>
    </source>
</evidence>
<evidence type="ECO:0000313" key="3">
    <source>
        <dbReference type="Proteomes" id="UP000610931"/>
    </source>
</evidence>